<evidence type="ECO:0000313" key="5">
    <source>
        <dbReference type="Proteomes" id="UP000198406"/>
    </source>
</evidence>
<sequence length="378" mass="39599">MKLFLSLLAALMAVTTAQDASILNAVANTPDLSTLGTAIGLAGLEDYLSSPNSSLTVFAPNNAALESLPAKYLTPNYVVHLQALLEMHIVEGAIPSSNITDFASFEAISGDVLIATVNDQGITFSGDVFFGAQVVTPDIMGGQNVIHIVNQYFLPAALNYDLYDLSTSLIGFDQIRLLITEAGLEDELREENRTILAPSDIAFDLLSDDLVTQVANNPGFRDDLVLYHIIIGCYPSSMIVDGLQVMTALGERMKFTVVDNGGTKQVIAVGSLNQVVVQAGDQIASSGIGHSLGGVLEVPVRTPPVENQTTEAPVAAPTTDGAGPTSEAGDTQSPIESASEAPVAAPTVTVEPPAPTQSSTSAFSADWMFVLGIVMAFL</sequence>
<dbReference type="InParanoid" id="A0A1Z5K577"/>
<dbReference type="PANTHER" id="PTHR10900">
    <property type="entry name" value="PERIOSTIN-RELATED"/>
    <property type="match status" value="1"/>
</dbReference>
<keyword evidence="2" id="KW-0732">Signal</keyword>
<feature type="domain" description="FAS1" evidence="3">
    <location>
        <begin position="19"/>
        <end position="153"/>
    </location>
</feature>
<reference evidence="4 5" key="1">
    <citation type="journal article" date="2015" name="Plant Cell">
        <title>Oil accumulation by the oleaginous diatom Fistulifera solaris as revealed by the genome and transcriptome.</title>
        <authorList>
            <person name="Tanaka T."/>
            <person name="Maeda Y."/>
            <person name="Veluchamy A."/>
            <person name="Tanaka M."/>
            <person name="Abida H."/>
            <person name="Marechal E."/>
            <person name="Bowler C."/>
            <person name="Muto M."/>
            <person name="Sunaga Y."/>
            <person name="Tanaka M."/>
            <person name="Yoshino T."/>
            <person name="Taniguchi T."/>
            <person name="Fukuda Y."/>
            <person name="Nemoto M."/>
            <person name="Matsumoto M."/>
            <person name="Wong P.S."/>
            <person name="Aburatani S."/>
            <person name="Fujibuchi W."/>
        </authorList>
    </citation>
    <scope>NUCLEOTIDE SEQUENCE [LARGE SCALE GENOMIC DNA]</scope>
    <source>
        <strain evidence="4 5">JPCC DA0580</strain>
    </source>
</reference>
<dbReference type="Gene3D" id="2.30.180.10">
    <property type="entry name" value="FAS1 domain"/>
    <property type="match status" value="2"/>
</dbReference>
<dbReference type="Pfam" id="PF02469">
    <property type="entry name" value="Fasciclin"/>
    <property type="match status" value="2"/>
</dbReference>
<dbReference type="Proteomes" id="UP000198406">
    <property type="component" value="Unassembled WGS sequence"/>
</dbReference>
<dbReference type="EMBL" id="BDSP01000166">
    <property type="protein sequence ID" value="GAX21387.1"/>
    <property type="molecule type" value="Genomic_DNA"/>
</dbReference>
<evidence type="ECO:0000313" key="4">
    <source>
        <dbReference type="EMBL" id="GAX21387.1"/>
    </source>
</evidence>
<dbReference type="SUPFAM" id="SSF82153">
    <property type="entry name" value="FAS1 domain"/>
    <property type="match status" value="2"/>
</dbReference>
<feature type="compositionally biased region" description="Low complexity" evidence="1">
    <location>
        <begin position="333"/>
        <end position="351"/>
    </location>
</feature>
<gene>
    <name evidence="4" type="ORF">FisN_28Lh075</name>
</gene>
<accession>A0A1Z5K577</accession>
<dbReference type="OrthoDB" id="286301at2759"/>
<dbReference type="PROSITE" id="PS50213">
    <property type="entry name" value="FAS1"/>
    <property type="match status" value="2"/>
</dbReference>
<proteinExistence type="predicted"/>
<comment type="caution">
    <text evidence="4">The sequence shown here is derived from an EMBL/GenBank/DDBJ whole genome shotgun (WGS) entry which is preliminary data.</text>
</comment>
<feature type="domain" description="FAS1" evidence="3">
    <location>
        <begin position="159"/>
        <end position="296"/>
    </location>
</feature>
<protein>
    <recommendedName>
        <fullName evidence="3">FAS1 domain-containing protein</fullName>
    </recommendedName>
</protein>
<name>A0A1Z5K577_FISSO</name>
<dbReference type="GO" id="GO:0005615">
    <property type="term" value="C:extracellular space"/>
    <property type="evidence" value="ECO:0007669"/>
    <property type="project" value="TreeGrafter"/>
</dbReference>
<dbReference type="AlphaFoldDB" id="A0A1Z5K577"/>
<evidence type="ECO:0000256" key="2">
    <source>
        <dbReference type="SAM" id="SignalP"/>
    </source>
</evidence>
<evidence type="ECO:0000259" key="3">
    <source>
        <dbReference type="PROSITE" id="PS50213"/>
    </source>
</evidence>
<evidence type="ECO:0000256" key="1">
    <source>
        <dbReference type="SAM" id="MobiDB-lite"/>
    </source>
</evidence>
<keyword evidence="5" id="KW-1185">Reference proteome</keyword>
<dbReference type="PANTHER" id="PTHR10900:SF77">
    <property type="entry name" value="FI19380P1"/>
    <property type="match status" value="1"/>
</dbReference>
<feature type="signal peptide" evidence="2">
    <location>
        <begin position="1"/>
        <end position="17"/>
    </location>
</feature>
<feature type="chain" id="PRO_5012938804" description="FAS1 domain-containing protein" evidence="2">
    <location>
        <begin position="18"/>
        <end position="378"/>
    </location>
</feature>
<feature type="region of interest" description="Disordered" evidence="1">
    <location>
        <begin position="306"/>
        <end position="359"/>
    </location>
</feature>
<organism evidence="4 5">
    <name type="scientific">Fistulifera solaris</name>
    <name type="common">Oleaginous diatom</name>
    <dbReference type="NCBI Taxonomy" id="1519565"/>
    <lineage>
        <taxon>Eukaryota</taxon>
        <taxon>Sar</taxon>
        <taxon>Stramenopiles</taxon>
        <taxon>Ochrophyta</taxon>
        <taxon>Bacillariophyta</taxon>
        <taxon>Bacillariophyceae</taxon>
        <taxon>Bacillariophycidae</taxon>
        <taxon>Naviculales</taxon>
        <taxon>Naviculaceae</taxon>
        <taxon>Fistulifera</taxon>
    </lineage>
</organism>
<dbReference type="InterPro" id="IPR050904">
    <property type="entry name" value="Adhesion/Biosynth-related"/>
</dbReference>
<dbReference type="SMART" id="SM00554">
    <property type="entry name" value="FAS1"/>
    <property type="match status" value="2"/>
</dbReference>
<dbReference type="InterPro" id="IPR000782">
    <property type="entry name" value="FAS1_domain"/>
</dbReference>
<dbReference type="InterPro" id="IPR036378">
    <property type="entry name" value="FAS1_dom_sf"/>
</dbReference>